<dbReference type="InterPro" id="IPR003231">
    <property type="entry name" value="ACP"/>
</dbReference>
<comment type="function">
    <text evidence="9">Carrier of the growing fatty acid chain in fatty acid biosynthesis. May be involved in the synthesis of short and medium chain fatty acids. Accessory and non-catalytic subunit of the mitochondrial membrane respiratory chain NADH dehydrogenase (Complex I), which functions in the transfer of electrons from NADH to the respiratory chain.</text>
</comment>
<dbReference type="FunFam" id="1.10.1200.10:FF:000003">
    <property type="entry name" value="Acyl carrier protein"/>
    <property type="match status" value="1"/>
</dbReference>
<dbReference type="HAMAP" id="MF_01217">
    <property type="entry name" value="Acyl_carrier"/>
    <property type="match status" value="1"/>
</dbReference>
<keyword evidence="6" id="KW-0276">Fatty acid metabolism</keyword>
<evidence type="ECO:0000259" key="12">
    <source>
        <dbReference type="PROSITE" id="PS50075"/>
    </source>
</evidence>
<evidence type="ECO:0000256" key="11">
    <source>
        <dbReference type="RuleBase" id="RU000722"/>
    </source>
</evidence>
<dbReference type="InterPro" id="IPR009081">
    <property type="entry name" value="PP-bd_ACP"/>
</dbReference>
<evidence type="ECO:0000313" key="13">
    <source>
        <dbReference type="EMBL" id="KAF9593310.1"/>
    </source>
</evidence>
<evidence type="ECO:0000256" key="1">
    <source>
        <dbReference type="ARBA" id="ARBA00005194"/>
    </source>
</evidence>
<keyword evidence="5" id="KW-0597">Phosphoprotein</keyword>
<evidence type="ECO:0000256" key="6">
    <source>
        <dbReference type="ARBA" id="ARBA00022832"/>
    </source>
</evidence>
<evidence type="ECO:0000256" key="9">
    <source>
        <dbReference type="ARBA" id="ARBA00057783"/>
    </source>
</evidence>
<dbReference type="Proteomes" id="UP000631114">
    <property type="component" value="Unassembled WGS sequence"/>
</dbReference>
<dbReference type="PANTHER" id="PTHR20863:SF71">
    <property type="entry name" value="ACYL CARRIER PROTEIN 2, MITOCHONDRIAL"/>
    <property type="match status" value="1"/>
</dbReference>
<evidence type="ECO:0000256" key="7">
    <source>
        <dbReference type="ARBA" id="ARBA00023098"/>
    </source>
</evidence>
<evidence type="ECO:0000256" key="8">
    <source>
        <dbReference type="ARBA" id="ARBA00023160"/>
    </source>
</evidence>
<evidence type="ECO:0000256" key="4">
    <source>
        <dbReference type="ARBA" id="ARBA00022516"/>
    </source>
</evidence>
<dbReference type="GO" id="GO:0000035">
    <property type="term" value="F:acyl binding"/>
    <property type="evidence" value="ECO:0007669"/>
    <property type="project" value="TreeGrafter"/>
</dbReference>
<evidence type="ECO:0000256" key="3">
    <source>
        <dbReference type="ARBA" id="ARBA00022450"/>
    </source>
</evidence>
<comment type="subunit">
    <text evidence="10">Complex I is composed of at least 49 different subunits.</text>
</comment>
<accession>A0A835H6R5</accession>
<dbReference type="InterPro" id="IPR006162">
    <property type="entry name" value="Ppantetheine_attach_site"/>
</dbReference>
<dbReference type="PROSITE" id="PS00012">
    <property type="entry name" value="PHOSPHOPANTETHEINE"/>
    <property type="match status" value="1"/>
</dbReference>
<dbReference type="Pfam" id="PF00550">
    <property type="entry name" value="PP-binding"/>
    <property type="match status" value="1"/>
</dbReference>
<sequence>MNKLSSPKRRGRRFEGLMFNWETVIKTSYPELFIRLVSRAELPPTVTPNAHFQNDLGLDSLDTVEILMALEEEFGFEIPDNEADKINSICLAVDFIALGKIELIPSGKIELMELHLVLISFSLLSFSLLCNIPVRTQQATRVFWCHHPSDMQDVS</sequence>
<keyword evidence="4 11" id="KW-0444">Lipid biosynthesis</keyword>
<dbReference type="InterPro" id="IPR036736">
    <property type="entry name" value="ACP-like_sf"/>
</dbReference>
<reference evidence="13 14" key="1">
    <citation type="submission" date="2020-10" db="EMBL/GenBank/DDBJ databases">
        <title>The Coptis chinensis genome and diversification of protoberbering-type alkaloids.</title>
        <authorList>
            <person name="Wang B."/>
            <person name="Shu S."/>
            <person name="Song C."/>
            <person name="Liu Y."/>
        </authorList>
    </citation>
    <scope>NUCLEOTIDE SEQUENCE [LARGE SCALE GENOMIC DNA]</scope>
    <source>
        <strain evidence="13">HL-2020</strain>
        <tissue evidence="13">Leaf</tissue>
    </source>
</reference>
<keyword evidence="14" id="KW-1185">Reference proteome</keyword>
<dbReference type="OrthoDB" id="448946at2759"/>
<organism evidence="13 14">
    <name type="scientific">Coptis chinensis</name>
    <dbReference type="NCBI Taxonomy" id="261450"/>
    <lineage>
        <taxon>Eukaryota</taxon>
        <taxon>Viridiplantae</taxon>
        <taxon>Streptophyta</taxon>
        <taxon>Embryophyta</taxon>
        <taxon>Tracheophyta</taxon>
        <taxon>Spermatophyta</taxon>
        <taxon>Magnoliopsida</taxon>
        <taxon>Ranunculales</taxon>
        <taxon>Ranunculaceae</taxon>
        <taxon>Coptidoideae</taxon>
        <taxon>Coptis</taxon>
    </lineage>
</organism>
<dbReference type="NCBIfam" id="TIGR00517">
    <property type="entry name" value="acyl_carrier"/>
    <property type="match status" value="1"/>
</dbReference>
<evidence type="ECO:0000313" key="14">
    <source>
        <dbReference type="Proteomes" id="UP000631114"/>
    </source>
</evidence>
<dbReference type="Gene3D" id="1.10.1200.10">
    <property type="entry name" value="ACP-like"/>
    <property type="match status" value="1"/>
</dbReference>
<dbReference type="PROSITE" id="PS50075">
    <property type="entry name" value="CARRIER"/>
    <property type="match status" value="1"/>
</dbReference>
<gene>
    <name evidence="13" type="ORF">IFM89_021066</name>
</gene>
<dbReference type="GO" id="GO:0005739">
    <property type="term" value="C:mitochondrion"/>
    <property type="evidence" value="ECO:0007669"/>
    <property type="project" value="UniProtKB-ARBA"/>
</dbReference>
<dbReference type="GO" id="GO:0000036">
    <property type="term" value="F:acyl carrier activity"/>
    <property type="evidence" value="ECO:0007669"/>
    <property type="project" value="TreeGrafter"/>
</dbReference>
<comment type="similarity">
    <text evidence="2">Belongs to the acyl carrier protein (ACP) family.</text>
</comment>
<evidence type="ECO:0000256" key="5">
    <source>
        <dbReference type="ARBA" id="ARBA00022553"/>
    </source>
</evidence>
<dbReference type="PANTHER" id="PTHR20863">
    <property type="entry name" value="ACYL CARRIER PROTEIN"/>
    <property type="match status" value="1"/>
</dbReference>
<name>A0A835H6R5_9MAGN</name>
<dbReference type="NCBIfam" id="NF002148">
    <property type="entry name" value="PRK00982.1-2"/>
    <property type="match status" value="1"/>
</dbReference>
<proteinExistence type="inferred from homology"/>
<keyword evidence="8 11" id="KW-0275">Fatty acid biosynthesis</keyword>
<keyword evidence="3 11" id="KW-0596">Phosphopantetheine</keyword>
<comment type="pathway">
    <text evidence="1">Lipid metabolism; fatty acid biosynthesis.</text>
</comment>
<dbReference type="AlphaFoldDB" id="A0A835H6R5"/>
<keyword evidence="7" id="KW-0443">Lipid metabolism</keyword>
<feature type="domain" description="Carrier" evidence="12">
    <location>
        <begin position="24"/>
        <end position="100"/>
    </location>
</feature>
<evidence type="ECO:0000256" key="2">
    <source>
        <dbReference type="ARBA" id="ARBA00010930"/>
    </source>
</evidence>
<comment type="caution">
    <text evidence="13">The sequence shown here is derived from an EMBL/GenBank/DDBJ whole genome shotgun (WGS) entry which is preliminary data.</text>
</comment>
<evidence type="ECO:0000256" key="10">
    <source>
        <dbReference type="ARBA" id="ARBA00063067"/>
    </source>
</evidence>
<dbReference type="SUPFAM" id="SSF47336">
    <property type="entry name" value="ACP-like"/>
    <property type="match status" value="1"/>
</dbReference>
<dbReference type="EMBL" id="JADFTS010000008">
    <property type="protein sequence ID" value="KAF9593310.1"/>
    <property type="molecule type" value="Genomic_DNA"/>
</dbReference>
<protein>
    <recommendedName>
        <fullName evidence="11">Acyl carrier protein</fullName>
    </recommendedName>
</protein>